<keyword evidence="5" id="KW-1185">Reference proteome</keyword>
<dbReference type="InterPro" id="IPR036409">
    <property type="entry name" value="Aldolase_II/adducin_N_sf"/>
</dbReference>
<feature type="domain" description="Class II aldolase/adducin N-terminal" evidence="3">
    <location>
        <begin position="8"/>
        <end position="181"/>
    </location>
</feature>
<dbReference type="AlphaFoldDB" id="A0A4R9LNN1"/>
<dbReference type="PANTHER" id="PTHR22789:SF0">
    <property type="entry name" value="3-OXO-TETRONATE 4-PHOSPHATE DECARBOXYLASE-RELATED"/>
    <property type="match status" value="1"/>
</dbReference>
<dbReference type="InterPro" id="IPR050197">
    <property type="entry name" value="Aldolase_class_II_sugar_metab"/>
</dbReference>
<dbReference type="GO" id="GO:0046872">
    <property type="term" value="F:metal ion binding"/>
    <property type="evidence" value="ECO:0007669"/>
    <property type="project" value="UniProtKB-KW"/>
</dbReference>
<evidence type="ECO:0000313" key="5">
    <source>
        <dbReference type="Proteomes" id="UP000298264"/>
    </source>
</evidence>
<dbReference type="GO" id="GO:0016832">
    <property type="term" value="F:aldehyde-lyase activity"/>
    <property type="evidence" value="ECO:0007669"/>
    <property type="project" value="TreeGrafter"/>
</dbReference>
<name>A0A4R9LNN1_9LEPT</name>
<dbReference type="SMART" id="SM01007">
    <property type="entry name" value="Aldolase_II"/>
    <property type="match status" value="1"/>
</dbReference>
<organism evidence="4 5">
    <name type="scientific">Leptospira ilyithenensis</name>
    <dbReference type="NCBI Taxonomy" id="2484901"/>
    <lineage>
        <taxon>Bacteria</taxon>
        <taxon>Pseudomonadati</taxon>
        <taxon>Spirochaetota</taxon>
        <taxon>Spirochaetia</taxon>
        <taxon>Leptospirales</taxon>
        <taxon>Leptospiraceae</taxon>
        <taxon>Leptospira</taxon>
    </lineage>
</organism>
<comment type="caution">
    <text evidence="4">The sequence shown here is derived from an EMBL/GenBank/DDBJ whole genome shotgun (WGS) entry which is preliminary data.</text>
</comment>
<dbReference type="GO" id="GO:0019323">
    <property type="term" value="P:pentose catabolic process"/>
    <property type="evidence" value="ECO:0007669"/>
    <property type="project" value="TreeGrafter"/>
</dbReference>
<evidence type="ECO:0000259" key="3">
    <source>
        <dbReference type="SMART" id="SM01007"/>
    </source>
</evidence>
<proteinExistence type="predicted"/>
<evidence type="ECO:0000313" key="4">
    <source>
        <dbReference type="EMBL" id="TGN08493.1"/>
    </source>
</evidence>
<gene>
    <name evidence="4" type="ORF">EHS11_16500</name>
</gene>
<dbReference type="PANTHER" id="PTHR22789">
    <property type="entry name" value="FUCULOSE PHOSPHATE ALDOLASE"/>
    <property type="match status" value="1"/>
</dbReference>
<dbReference type="Proteomes" id="UP000298264">
    <property type="component" value="Unassembled WGS sequence"/>
</dbReference>
<dbReference type="Gene3D" id="3.40.225.10">
    <property type="entry name" value="Class II aldolase/adducin N-terminal domain"/>
    <property type="match status" value="1"/>
</dbReference>
<keyword evidence="2" id="KW-0456">Lyase</keyword>
<protein>
    <submittedName>
        <fullName evidence="4">Class II aldolase/adducin family protein</fullName>
    </submittedName>
</protein>
<reference evidence="4" key="1">
    <citation type="journal article" date="2019" name="PLoS Negl. Trop. Dis.">
        <title>Revisiting the worldwide diversity of Leptospira species in the environment.</title>
        <authorList>
            <person name="Vincent A.T."/>
            <person name="Schiettekatte O."/>
            <person name="Bourhy P."/>
            <person name="Veyrier F.J."/>
            <person name="Picardeau M."/>
        </authorList>
    </citation>
    <scope>NUCLEOTIDE SEQUENCE [LARGE SCALE GENOMIC DNA]</scope>
    <source>
        <strain evidence="4">201400974</strain>
    </source>
</reference>
<dbReference type="OrthoDB" id="334371at2"/>
<dbReference type="InterPro" id="IPR001303">
    <property type="entry name" value="Aldolase_II/adducin_N"/>
</dbReference>
<dbReference type="Pfam" id="PF00596">
    <property type="entry name" value="Aldolase_II"/>
    <property type="match status" value="1"/>
</dbReference>
<dbReference type="EMBL" id="RQHV01000061">
    <property type="protein sequence ID" value="TGN08493.1"/>
    <property type="molecule type" value="Genomic_DNA"/>
</dbReference>
<dbReference type="RefSeq" id="WP_135765445.1">
    <property type="nucleotide sequence ID" value="NZ_RQHV01000061.1"/>
</dbReference>
<evidence type="ECO:0000256" key="2">
    <source>
        <dbReference type="ARBA" id="ARBA00023239"/>
    </source>
</evidence>
<dbReference type="GO" id="GO:0005829">
    <property type="term" value="C:cytosol"/>
    <property type="evidence" value="ECO:0007669"/>
    <property type="project" value="TreeGrafter"/>
</dbReference>
<sequence>MKAPEHPSELLHLIPNLQKEGILEQGNSASIRIGNRVWITPDHVNFTQFSKKKNPNWVELYLDQTTLPENSPPFANIHLTLYKERKDFNTIIHTTQENILTCSMAGETVLPYLDDMAQIVGPSAKVVSFGETEEALKKIVKGIKRRNAVMIKDQGAICGHRTLDDLHAVCHVFEKACKSFIEARILGGGKPVPWLEAEAIRFVYQRKYSKQADKNR</sequence>
<keyword evidence="1" id="KW-0479">Metal-binding</keyword>
<accession>A0A4R9LNN1</accession>
<evidence type="ECO:0000256" key="1">
    <source>
        <dbReference type="ARBA" id="ARBA00022723"/>
    </source>
</evidence>
<dbReference type="SUPFAM" id="SSF53639">
    <property type="entry name" value="AraD/HMP-PK domain-like"/>
    <property type="match status" value="1"/>
</dbReference>